<evidence type="ECO:0008006" key="4">
    <source>
        <dbReference type="Google" id="ProtNLM"/>
    </source>
</evidence>
<dbReference type="InParanoid" id="A0A168SH87"/>
<organism evidence="2">
    <name type="scientific">Absidia glauca</name>
    <name type="common">Pin mould</name>
    <dbReference type="NCBI Taxonomy" id="4829"/>
    <lineage>
        <taxon>Eukaryota</taxon>
        <taxon>Fungi</taxon>
        <taxon>Fungi incertae sedis</taxon>
        <taxon>Mucoromycota</taxon>
        <taxon>Mucoromycotina</taxon>
        <taxon>Mucoromycetes</taxon>
        <taxon>Mucorales</taxon>
        <taxon>Cunninghamellaceae</taxon>
        <taxon>Absidia</taxon>
    </lineage>
</organism>
<dbReference type="STRING" id="4829.A0A168SH87"/>
<reference evidence="2" key="1">
    <citation type="submission" date="2016-04" db="EMBL/GenBank/DDBJ databases">
        <authorList>
            <person name="Evans L.H."/>
            <person name="Alamgir A."/>
            <person name="Owens N."/>
            <person name="Weber N.D."/>
            <person name="Virtaneva K."/>
            <person name="Barbian K."/>
            <person name="Babar A."/>
            <person name="Rosenke K."/>
        </authorList>
    </citation>
    <scope>NUCLEOTIDE SEQUENCE [LARGE SCALE GENOMIC DNA]</scope>
    <source>
        <strain evidence="2">CBS 101.48</strain>
    </source>
</reference>
<feature type="compositionally biased region" description="Acidic residues" evidence="1">
    <location>
        <begin position="143"/>
        <end position="154"/>
    </location>
</feature>
<feature type="compositionally biased region" description="Low complexity" evidence="1">
    <location>
        <begin position="68"/>
        <end position="86"/>
    </location>
</feature>
<dbReference type="SMART" id="SM00367">
    <property type="entry name" value="LRR_CC"/>
    <property type="match status" value="6"/>
</dbReference>
<dbReference type="Proteomes" id="UP000078561">
    <property type="component" value="Unassembled WGS sequence"/>
</dbReference>
<protein>
    <recommendedName>
        <fullName evidence="4">RNI-like protein</fullName>
    </recommendedName>
</protein>
<evidence type="ECO:0000313" key="3">
    <source>
        <dbReference type="Proteomes" id="UP000078561"/>
    </source>
</evidence>
<dbReference type="InterPro" id="IPR006553">
    <property type="entry name" value="Leu-rich_rpt_Cys-con_subtyp"/>
</dbReference>
<feature type="compositionally biased region" description="Polar residues" evidence="1">
    <location>
        <begin position="87"/>
        <end position="98"/>
    </location>
</feature>
<feature type="compositionally biased region" description="Low complexity" evidence="1">
    <location>
        <begin position="1"/>
        <end position="16"/>
    </location>
</feature>
<dbReference type="OMA" id="ACRHISR"/>
<proteinExistence type="predicted"/>
<dbReference type="PANTHER" id="PTHR13382">
    <property type="entry name" value="MITOCHONDRIAL ATP SYNTHASE COUPLING FACTOR B"/>
    <property type="match status" value="1"/>
</dbReference>
<evidence type="ECO:0000313" key="2">
    <source>
        <dbReference type="EMBL" id="SAM08434.1"/>
    </source>
</evidence>
<dbReference type="EMBL" id="LT554895">
    <property type="protein sequence ID" value="SAM08434.1"/>
    <property type="molecule type" value="Genomic_DNA"/>
</dbReference>
<feature type="compositionally biased region" description="Basic and acidic residues" evidence="1">
    <location>
        <begin position="34"/>
        <end position="60"/>
    </location>
</feature>
<dbReference type="InterPro" id="IPR050648">
    <property type="entry name" value="F-box_LRR-repeat"/>
</dbReference>
<keyword evidence="3" id="KW-1185">Reference proteome</keyword>
<dbReference type="PANTHER" id="PTHR13382:SF67">
    <property type="entry name" value="SCF E3 UBIQUITIN LIGASE COMPLEX F-BOX PROTEIN POF2"/>
    <property type="match status" value="1"/>
</dbReference>
<dbReference type="InterPro" id="IPR032675">
    <property type="entry name" value="LRR_dom_sf"/>
</dbReference>
<feature type="region of interest" description="Disordered" evidence="1">
    <location>
        <begin position="193"/>
        <end position="214"/>
    </location>
</feature>
<dbReference type="Gene3D" id="3.80.10.10">
    <property type="entry name" value="Ribonuclease Inhibitor"/>
    <property type="match status" value="3"/>
</dbReference>
<dbReference type="SUPFAM" id="SSF52047">
    <property type="entry name" value="RNI-like"/>
    <property type="match status" value="1"/>
</dbReference>
<dbReference type="FunCoup" id="A0A168SH87">
    <property type="interactions" value="279"/>
</dbReference>
<accession>A0A168SH87</accession>
<dbReference type="AlphaFoldDB" id="A0A168SH87"/>
<dbReference type="OrthoDB" id="421226at2759"/>
<feature type="region of interest" description="Disordered" evidence="1">
    <location>
        <begin position="1"/>
        <end position="166"/>
    </location>
</feature>
<gene>
    <name evidence="2" type="primary">ABSGL_14097.1 scaffold 14385</name>
</gene>
<sequence length="668" mass="74103">MSSNNNRRSANSQNNAGDDANRIRGPTSALTSFLREHGIRVENRSRREMMERRRQQREAEAQGGANDPAASPTTHDSSTTPATPTTLSGSDATNSETILYTPRSGRSRRTRSAQDQTIMDAATSSGSSTSKSKKKKRSKGDDSDSDGDSDDDYVDSQPSSSKPRATPGRIRVLFCTRCKCRFIRNTSDTSEETMCPSCVSGKEPVSDKSSKKRLHTHGGNKKAWYMHGVQTASVIPSLQDICVKVITDHIDDVEALGDISAMNMDKIAKIICRNRQLTNHTARLFMQPHIRELRLYDCANLDETGLKNIAHFCPNLRTLHLHYCGQINDEVLQLYGTHLKHLTSITLTGCHLITEKQWIEFFNTVGDRLVGFSVRHTNRFKLDSMKVLVTKCNKLQHLGLSRIVTLCDEWMDVLVKSGITTLETLELAHPTTEPGRPYTLTTAPLIKVLEMNGSSLKALILQGCSDMTDDLLVDGILPYCTQLRKLVLEGCDQVTSDAFKSLFSKDWKLRPTTIHRQPVVGLHHVALARCFKFDDDALKALLVHSGKALTHLDIHSLEKLTATALEGIAGEGDSADDDEKKTVGYSTGASKKHKRLKVGPAEDSPLACSSLVYLDTSFVRSMDDYVLAKVVRSCPSLKRINVWGCHQITDIVKLPRQLIIQGREFGVQ</sequence>
<dbReference type="GO" id="GO:0005737">
    <property type="term" value="C:cytoplasm"/>
    <property type="evidence" value="ECO:0007669"/>
    <property type="project" value="TreeGrafter"/>
</dbReference>
<name>A0A168SH87_ABSGL</name>
<evidence type="ECO:0000256" key="1">
    <source>
        <dbReference type="SAM" id="MobiDB-lite"/>
    </source>
</evidence>